<keyword evidence="4" id="KW-1185">Reference proteome</keyword>
<dbReference type="InterPro" id="IPR005651">
    <property type="entry name" value="Trm112-like"/>
</dbReference>
<evidence type="ECO:0000313" key="3">
    <source>
        <dbReference type="EMBL" id="KFV60448.1"/>
    </source>
</evidence>
<dbReference type="AlphaFoldDB" id="A0A093I186"/>
<organism evidence="3 4">
    <name type="scientific">Tyto alba</name>
    <name type="common">Barn owl</name>
    <dbReference type="NCBI Taxonomy" id="56313"/>
    <lineage>
        <taxon>Eukaryota</taxon>
        <taxon>Metazoa</taxon>
        <taxon>Chordata</taxon>
        <taxon>Craniata</taxon>
        <taxon>Vertebrata</taxon>
        <taxon>Euteleostomi</taxon>
        <taxon>Archelosauria</taxon>
        <taxon>Archosauria</taxon>
        <taxon>Dinosauria</taxon>
        <taxon>Saurischia</taxon>
        <taxon>Theropoda</taxon>
        <taxon>Coelurosauria</taxon>
        <taxon>Aves</taxon>
        <taxon>Neognathae</taxon>
        <taxon>Neoaves</taxon>
        <taxon>Telluraves</taxon>
        <taxon>Strigiformes</taxon>
        <taxon>Tytonidae</taxon>
        <taxon>Tyto</taxon>
    </lineage>
</organism>
<dbReference type="PANTHER" id="PTHR33505:SF4">
    <property type="entry name" value="PROTEIN PREY, MITOCHONDRIAL"/>
    <property type="match status" value="1"/>
</dbReference>
<comment type="similarity">
    <text evidence="1">Belongs to the PREY family.</text>
</comment>
<evidence type="ECO:0000256" key="2">
    <source>
        <dbReference type="ARBA" id="ARBA00040939"/>
    </source>
</evidence>
<feature type="non-terminal residue" evidence="3">
    <location>
        <position position="53"/>
    </location>
</feature>
<dbReference type="SUPFAM" id="SSF158997">
    <property type="entry name" value="Trm112p-like"/>
    <property type="match status" value="1"/>
</dbReference>
<gene>
    <name evidence="3" type="ORF">N341_04831</name>
</gene>
<proteinExistence type="inferred from homology"/>
<protein>
    <recommendedName>
        <fullName evidence="2">Protein preY, mitochondrial</fullName>
    </recommendedName>
</protein>
<evidence type="ECO:0000313" key="4">
    <source>
        <dbReference type="Proteomes" id="UP000054190"/>
    </source>
</evidence>
<name>A0A093I186_TYTAL</name>
<feature type="non-terminal residue" evidence="3">
    <location>
        <position position="1"/>
    </location>
</feature>
<dbReference type="Proteomes" id="UP000054190">
    <property type="component" value="Unassembled WGS sequence"/>
</dbReference>
<dbReference type="EMBL" id="KK401884">
    <property type="protein sequence ID" value="KFV60448.1"/>
    <property type="molecule type" value="Genomic_DNA"/>
</dbReference>
<reference evidence="3 4" key="1">
    <citation type="submission" date="2014-04" db="EMBL/GenBank/DDBJ databases">
        <title>Genome evolution of avian class.</title>
        <authorList>
            <person name="Zhang G."/>
            <person name="Li C."/>
        </authorList>
    </citation>
    <scope>NUCLEOTIDE SEQUENCE [LARGE SCALE GENOMIC DNA]</scope>
    <source>
        <strain evidence="3">BGI_N341</strain>
    </source>
</reference>
<evidence type="ECO:0000256" key="1">
    <source>
        <dbReference type="ARBA" id="ARBA00038479"/>
    </source>
</evidence>
<dbReference type="Pfam" id="PF03966">
    <property type="entry name" value="Trm112p"/>
    <property type="match status" value="1"/>
</dbReference>
<dbReference type="PANTHER" id="PTHR33505">
    <property type="entry name" value="ZGC:162634"/>
    <property type="match status" value="1"/>
</dbReference>
<sequence>PSPPRLARYEEATNELINEELGIAYPIIDGIPNMVPEAARTTQKKPPAEGSKQ</sequence>
<dbReference type="Gene3D" id="2.20.25.10">
    <property type="match status" value="1"/>
</dbReference>
<accession>A0A093I186</accession>